<evidence type="ECO:0000313" key="2">
    <source>
        <dbReference type="Proteomes" id="UP001177021"/>
    </source>
</evidence>
<evidence type="ECO:0000313" key="1">
    <source>
        <dbReference type="EMBL" id="CAJ2635378.1"/>
    </source>
</evidence>
<comment type="caution">
    <text evidence="1">The sequence shown here is derived from an EMBL/GenBank/DDBJ whole genome shotgun (WGS) entry which is preliminary data.</text>
</comment>
<name>A0ACB0IUV6_TRIPR</name>
<protein>
    <submittedName>
        <fullName evidence="1">Uncharacterized protein</fullName>
    </submittedName>
</protein>
<dbReference type="Proteomes" id="UP001177021">
    <property type="component" value="Unassembled WGS sequence"/>
</dbReference>
<organism evidence="1 2">
    <name type="scientific">Trifolium pratense</name>
    <name type="common">Red clover</name>
    <dbReference type="NCBI Taxonomy" id="57577"/>
    <lineage>
        <taxon>Eukaryota</taxon>
        <taxon>Viridiplantae</taxon>
        <taxon>Streptophyta</taxon>
        <taxon>Embryophyta</taxon>
        <taxon>Tracheophyta</taxon>
        <taxon>Spermatophyta</taxon>
        <taxon>Magnoliopsida</taxon>
        <taxon>eudicotyledons</taxon>
        <taxon>Gunneridae</taxon>
        <taxon>Pentapetalae</taxon>
        <taxon>rosids</taxon>
        <taxon>fabids</taxon>
        <taxon>Fabales</taxon>
        <taxon>Fabaceae</taxon>
        <taxon>Papilionoideae</taxon>
        <taxon>50 kb inversion clade</taxon>
        <taxon>NPAAA clade</taxon>
        <taxon>Hologalegina</taxon>
        <taxon>IRL clade</taxon>
        <taxon>Trifolieae</taxon>
        <taxon>Trifolium</taxon>
    </lineage>
</organism>
<sequence length="426" mass="48799">MVRKSKQKNSTLIDAEPDRISCLPGHVTDQILSFLPIEEAVRTSVLSSKWRNKWYTIPNLVFDPNYVSEDPSIVDHVLLLHSGPINKFEISDLNHIPVNSSVATDIDRWILHLIRRSIKELVLDLVLMDEVRYKIPWCLFSCQSLNRLELYSCWLKPPTTFEGLRNLTSLDLDHVTINQDHLEKLISGCPLLENLMLTDIDNITQLNVHAPKLKEFDILGNFEDINFDNTFQLVTVFVSLRLYLDSENNRSRLRGCSSNLLKFFNHRPHIKSLVIQNYFLKYLAAGVVPVELPTPCICLGDLSLCINFEDLKEISAALCLLRSSHNLQKLEISARIEEDTDLLTPTCYSWEDIFSRPAMPIQVRHVTIGGISGTTSELDFIKFLLLYSPVLENMIVKPDKDVTPDLTRALIRFKRASAEAEVIWEE</sequence>
<reference evidence="1" key="1">
    <citation type="submission" date="2023-10" db="EMBL/GenBank/DDBJ databases">
        <authorList>
            <person name="Rodriguez Cubillos JULIANA M."/>
            <person name="De Vega J."/>
        </authorList>
    </citation>
    <scope>NUCLEOTIDE SEQUENCE</scope>
</reference>
<keyword evidence="2" id="KW-1185">Reference proteome</keyword>
<gene>
    <name evidence="1" type="ORF">MILVUS5_LOCUS6071</name>
</gene>
<dbReference type="EMBL" id="CASHSV030000002">
    <property type="protein sequence ID" value="CAJ2635378.1"/>
    <property type="molecule type" value="Genomic_DNA"/>
</dbReference>
<accession>A0ACB0IUV6</accession>
<proteinExistence type="predicted"/>